<dbReference type="PANTHER" id="PTHR46118:SF4">
    <property type="entry name" value="PROTEIN ABHD11"/>
    <property type="match status" value="1"/>
</dbReference>
<evidence type="ECO:0000256" key="1">
    <source>
        <dbReference type="ARBA" id="ARBA00022801"/>
    </source>
</evidence>
<dbReference type="Proteomes" id="UP000199527">
    <property type="component" value="Unassembled WGS sequence"/>
</dbReference>
<organism evidence="3 4">
    <name type="scientific">Ferrimonas sediminum</name>
    <dbReference type="NCBI Taxonomy" id="718193"/>
    <lineage>
        <taxon>Bacteria</taxon>
        <taxon>Pseudomonadati</taxon>
        <taxon>Pseudomonadota</taxon>
        <taxon>Gammaproteobacteria</taxon>
        <taxon>Alteromonadales</taxon>
        <taxon>Ferrimonadaceae</taxon>
        <taxon>Ferrimonas</taxon>
    </lineage>
</organism>
<proteinExistence type="predicted"/>
<evidence type="ECO:0000313" key="3">
    <source>
        <dbReference type="EMBL" id="SDJ10305.1"/>
    </source>
</evidence>
<dbReference type="PANTHER" id="PTHR46118">
    <property type="entry name" value="PROTEIN ABHD11"/>
    <property type="match status" value="1"/>
</dbReference>
<feature type="domain" description="AB hydrolase-1" evidence="2">
    <location>
        <begin position="11"/>
        <end position="242"/>
    </location>
</feature>
<gene>
    <name evidence="3" type="ORF">SAMN04488540_10513</name>
</gene>
<dbReference type="OrthoDB" id="9808398at2"/>
<dbReference type="SUPFAM" id="SSF53474">
    <property type="entry name" value="alpha/beta-Hydrolases"/>
    <property type="match status" value="1"/>
</dbReference>
<dbReference type="PRINTS" id="PR00111">
    <property type="entry name" value="ABHYDROLASE"/>
</dbReference>
<evidence type="ECO:0000313" key="4">
    <source>
        <dbReference type="Proteomes" id="UP000199527"/>
    </source>
</evidence>
<dbReference type="AlphaFoldDB" id="A0A1G8R166"/>
<keyword evidence="1" id="KW-0378">Hydrolase</keyword>
<dbReference type="GO" id="GO:0016787">
    <property type="term" value="F:hydrolase activity"/>
    <property type="evidence" value="ECO:0007669"/>
    <property type="project" value="UniProtKB-KW"/>
</dbReference>
<dbReference type="Pfam" id="PF00561">
    <property type="entry name" value="Abhydrolase_1"/>
    <property type="match status" value="1"/>
</dbReference>
<dbReference type="EMBL" id="FNEM01000005">
    <property type="protein sequence ID" value="SDJ10305.1"/>
    <property type="molecule type" value="Genomic_DNA"/>
</dbReference>
<dbReference type="RefSeq" id="WP_090364457.1">
    <property type="nucleotide sequence ID" value="NZ_FNEM01000005.1"/>
</dbReference>
<evidence type="ECO:0000259" key="2">
    <source>
        <dbReference type="Pfam" id="PF00561"/>
    </source>
</evidence>
<dbReference type="InterPro" id="IPR029058">
    <property type="entry name" value="AB_hydrolase_fold"/>
</dbReference>
<sequence>MLNFIDQGHGPAVVLIHGLFGNADNLGRLGTALQAAHWRVIRVDLPNHGRSVMGYPMSLANMAKALEQLRQQLGLDRWALVGHSLGGKVAMTYAQSHPQQVSALVVADIAPVGYQTQRHQSVLATLTELNHQPQLTRKSALQSFNQAGIDSGTSAFLLKNLRPDADGHYHWQLDIGAIVHHYPDIIGPLPEHPPYPGPVLFVKGERSDYLLPEHRPEIGRRFPQAKARIITGTGHWLHAEKPDQFNRHVTQFLAPYQG</sequence>
<reference evidence="4" key="1">
    <citation type="submission" date="2016-10" db="EMBL/GenBank/DDBJ databases">
        <authorList>
            <person name="Varghese N."/>
            <person name="Submissions S."/>
        </authorList>
    </citation>
    <scope>NUCLEOTIDE SEQUENCE [LARGE SCALE GENOMIC DNA]</scope>
    <source>
        <strain evidence="4">DSM 23317</strain>
    </source>
</reference>
<dbReference type="InterPro" id="IPR000639">
    <property type="entry name" value="Epox_hydrolase-like"/>
</dbReference>
<accession>A0A1G8R166</accession>
<dbReference type="InterPro" id="IPR000073">
    <property type="entry name" value="AB_hydrolase_1"/>
</dbReference>
<name>A0A1G8R166_9GAMM</name>
<protein>
    <submittedName>
        <fullName evidence="3">Esterase</fullName>
    </submittedName>
</protein>
<dbReference type="PRINTS" id="PR00412">
    <property type="entry name" value="EPOXHYDRLASE"/>
</dbReference>
<keyword evidence="4" id="KW-1185">Reference proteome</keyword>
<dbReference type="Gene3D" id="3.40.50.1820">
    <property type="entry name" value="alpha/beta hydrolase"/>
    <property type="match status" value="1"/>
</dbReference>